<name>A0AC61RLH0_9BACT</name>
<reference evidence="1" key="1">
    <citation type="submission" date="2019-04" db="EMBL/GenBank/DDBJ databases">
        <title>Microbes associate with the intestines of laboratory mice.</title>
        <authorList>
            <person name="Navarre W."/>
            <person name="Wong E."/>
            <person name="Huang K."/>
            <person name="Tropini C."/>
            <person name="Ng K."/>
            <person name="Yu B."/>
        </authorList>
    </citation>
    <scope>NUCLEOTIDE SEQUENCE</scope>
    <source>
        <strain evidence="1">NM04_E33</strain>
    </source>
</reference>
<keyword evidence="2" id="KW-1185">Reference proteome</keyword>
<protein>
    <submittedName>
        <fullName evidence="1">DUF4835 family protein</fullName>
    </submittedName>
</protein>
<sequence>MLVSVVMMIALVPFCAAQELRCTVEVNSSAIEGTSKSVFESLQQSIIEYLNETKWTNAVFSPNEKIECNFFLTVKEYADDKIKGDIQVQLIRPVYNSTYTTTLLNFKDTKVEFDYREGDPLIFNDSSWENNLIGLLNYYAYLFLALDFDSFSPKGGQPYFDKAASVVQLAQSSGEIGWRTFEDTKNRSAVLSSFMDSNTSAIRDMSYQYYRKGLDEMATSPDKGRAAITESLQAIAEVYKHAPMSVALSMFRDAKLDELVNLYSKAPQSEREKVYELLRPIYPTDMERLEKIRKPEENN</sequence>
<evidence type="ECO:0000313" key="2">
    <source>
        <dbReference type="Proteomes" id="UP000306319"/>
    </source>
</evidence>
<organism evidence="1 2">
    <name type="scientific">Lepagella muris</name>
    <dbReference type="NCBI Taxonomy" id="3032870"/>
    <lineage>
        <taxon>Bacteria</taxon>
        <taxon>Pseudomonadati</taxon>
        <taxon>Bacteroidota</taxon>
        <taxon>Bacteroidia</taxon>
        <taxon>Bacteroidales</taxon>
        <taxon>Muribaculaceae</taxon>
        <taxon>Lepagella</taxon>
    </lineage>
</organism>
<gene>
    <name evidence="1" type="ORF">E5331_10075</name>
</gene>
<dbReference type="Proteomes" id="UP000306319">
    <property type="component" value="Unassembled WGS sequence"/>
</dbReference>
<proteinExistence type="predicted"/>
<comment type="caution">
    <text evidence="1">The sequence shown here is derived from an EMBL/GenBank/DDBJ whole genome shotgun (WGS) entry which is preliminary data.</text>
</comment>
<dbReference type="EMBL" id="SRYB01000013">
    <property type="protein sequence ID" value="TGY78506.1"/>
    <property type="molecule type" value="Genomic_DNA"/>
</dbReference>
<accession>A0AC61RLH0</accession>
<evidence type="ECO:0000313" key="1">
    <source>
        <dbReference type="EMBL" id="TGY78506.1"/>
    </source>
</evidence>